<dbReference type="EMBL" id="CP003742">
    <property type="protein sequence ID" value="AGI71994.1"/>
    <property type="molecule type" value="Genomic_DNA"/>
</dbReference>
<proteinExistence type="predicted"/>
<gene>
    <name evidence="1" type="ORF">OA238_c18890</name>
</gene>
<reference evidence="1 2" key="1">
    <citation type="journal article" date="2013" name="PLoS ONE">
        <title>Poles Apart: Arctic and Antarctic Octadecabacter strains Share High Genome Plasticity and a New Type of Xanthorhodopsin.</title>
        <authorList>
            <person name="Vollmers J."/>
            <person name="Voget S."/>
            <person name="Dietrich S."/>
            <person name="Gollnow K."/>
            <person name="Smits M."/>
            <person name="Meyer K."/>
            <person name="Brinkhoff T."/>
            <person name="Simon M."/>
            <person name="Daniel R."/>
        </authorList>
    </citation>
    <scope>NUCLEOTIDE SEQUENCE [LARGE SCALE GENOMIC DNA]</scope>
    <source>
        <strain evidence="1 2">238</strain>
    </source>
</reference>
<sequence>MKNYLLVSSDTYDVNDAVTASYAIASERLKRKVWPLYRRTSFATKILHGDYCLIYTAGGKKISQCVVASARVHSVERGRRSDLFEIEELLVDSPDRVINFETVNWFHKPISLRPLLKKLEITKYTA</sequence>
<organism evidence="1 2">
    <name type="scientific">Octadecabacter arcticus 238</name>
    <dbReference type="NCBI Taxonomy" id="391616"/>
    <lineage>
        <taxon>Bacteria</taxon>
        <taxon>Pseudomonadati</taxon>
        <taxon>Pseudomonadota</taxon>
        <taxon>Alphaproteobacteria</taxon>
        <taxon>Rhodobacterales</taxon>
        <taxon>Roseobacteraceae</taxon>
        <taxon>Octadecabacter</taxon>
    </lineage>
</organism>
<evidence type="ECO:0000313" key="1">
    <source>
        <dbReference type="EMBL" id="AGI71994.1"/>
    </source>
</evidence>
<accession>M9RHF5</accession>
<dbReference type="Gene3D" id="3.10.590.10">
    <property type="entry name" value="ph1033 like domains"/>
    <property type="match status" value="1"/>
</dbReference>
<evidence type="ECO:0000313" key="2">
    <source>
        <dbReference type="Proteomes" id="UP000004688"/>
    </source>
</evidence>
<dbReference type="Proteomes" id="UP000004688">
    <property type="component" value="Chromosome"/>
</dbReference>
<dbReference type="HOGENOM" id="CLU_1979269_0_0_5"/>
<dbReference type="KEGG" id="oar:OA238_c18890"/>
<keyword evidence="2" id="KW-1185">Reference proteome</keyword>
<name>M9RHF5_9RHOB</name>
<dbReference type="AlphaFoldDB" id="M9RHF5"/>
<protein>
    <submittedName>
        <fullName evidence="1">Uncharacterized protein</fullName>
    </submittedName>
</protein>
<dbReference type="STRING" id="391616.OA238_c18890"/>